<evidence type="ECO:0000313" key="1">
    <source>
        <dbReference type="EMBL" id="PKR79046.1"/>
    </source>
</evidence>
<reference evidence="1 2" key="1">
    <citation type="submission" date="2017-06" db="EMBL/GenBank/DDBJ databases">
        <title>the draft geome sequence of Illustriluteabacillus marina B3227.</title>
        <authorList>
            <person name="He R.-H."/>
            <person name="Du Z.-J."/>
        </authorList>
    </citation>
    <scope>NUCLEOTIDE SEQUENCE [LARGE SCALE GENOMIC DNA]</scope>
    <source>
        <strain evidence="1 2">B3227</strain>
    </source>
</reference>
<comment type="caution">
    <text evidence="1">The sequence shown here is derived from an EMBL/GenBank/DDBJ whole genome shotgun (WGS) entry which is preliminary data.</text>
</comment>
<dbReference type="RefSeq" id="WP_101330790.1">
    <property type="nucleotide sequence ID" value="NZ_PJNH01000001.1"/>
</dbReference>
<accession>A0A2I0QXI1</accession>
<sequence>MRTIFTILIIIIIFQIGFELGQQQSNYPVRPEFVIEKESDLTEVSAQPSFASKHNLVLEEPSDSNNNMYGLATIVEKNVKQIFSFIFHFFNRFTAMFF</sequence>
<dbReference type="Proteomes" id="UP000243524">
    <property type="component" value="Unassembled WGS sequence"/>
</dbReference>
<dbReference type="AlphaFoldDB" id="A0A2I0QXI1"/>
<protein>
    <submittedName>
        <fullName evidence="1">Uncharacterized protein</fullName>
    </submittedName>
</protein>
<organism evidence="1 2">
    <name type="scientific">Halalkalibacillus sediminis</name>
    <dbReference type="NCBI Taxonomy" id="2018042"/>
    <lineage>
        <taxon>Bacteria</taxon>
        <taxon>Bacillati</taxon>
        <taxon>Bacillota</taxon>
        <taxon>Bacilli</taxon>
        <taxon>Bacillales</taxon>
        <taxon>Bacillaceae</taxon>
        <taxon>Halalkalibacillus</taxon>
    </lineage>
</organism>
<evidence type="ECO:0000313" key="2">
    <source>
        <dbReference type="Proteomes" id="UP000243524"/>
    </source>
</evidence>
<name>A0A2I0QXI1_9BACI</name>
<proteinExistence type="predicted"/>
<keyword evidence="2" id="KW-1185">Reference proteome</keyword>
<gene>
    <name evidence="1" type="ORF">CEY16_04655</name>
</gene>
<dbReference type="EMBL" id="PJNH01000001">
    <property type="protein sequence ID" value="PKR79046.1"/>
    <property type="molecule type" value="Genomic_DNA"/>
</dbReference>